<sequence length="358" mass="40382">METRMKRLREKMTEYSLDYLLVTDKVNRRYLTGFTGSNGLLLIGKNSNHLIVDGRYTEQAQQQTSNTTILTTSSSKNQWVYASEFINGGNVGFEVETIPYQVFKDLKSLTKEMDIRLVETNHLIEKLRLIKSEQELFCLRKAAQLADQAFSYITTIIKPGMSELDVANEIDYYSKRIGSEGPAFETIVASGKRTALPHAHASKKIIQKNELIMIDFGCIFGGYYSDITRTFALGEVNEVIKKAYDQVLFAQKQAIEAITIGGKLKDIDKAARDCLKKELLDRYFSHGLGHGIGLSCHEYPGVDRTSEERIIEGMTFTVEPGVYLAGDFGIRIEDDVYINSEGKAECLTQTKKEWMVIG</sequence>
<feature type="domain" description="Creatinase N-terminal" evidence="2">
    <location>
        <begin position="4"/>
        <end position="130"/>
    </location>
</feature>
<accession>A0ABS4CJI8</accession>
<dbReference type="InterPro" id="IPR001714">
    <property type="entry name" value="Pept_M24_MAP"/>
</dbReference>
<dbReference type="Gene3D" id="3.40.350.10">
    <property type="entry name" value="Creatinase/prolidase N-terminal domain"/>
    <property type="match status" value="1"/>
</dbReference>
<dbReference type="InterPro" id="IPR000994">
    <property type="entry name" value="Pept_M24"/>
</dbReference>
<comment type="caution">
    <text evidence="3">The sequence shown here is derived from an EMBL/GenBank/DDBJ whole genome shotgun (WGS) entry which is preliminary data.</text>
</comment>
<dbReference type="InterPro" id="IPR036005">
    <property type="entry name" value="Creatinase/aminopeptidase-like"/>
</dbReference>
<dbReference type="Pfam" id="PF01321">
    <property type="entry name" value="Creatinase_N"/>
    <property type="match status" value="1"/>
</dbReference>
<protein>
    <submittedName>
        <fullName evidence="3">Aminopeptidase P family protein</fullName>
    </submittedName>
</protein>
<dbReference type="EMBL" id="JAEDXU010000003">
    <property type="protein sequence ID" value="MBP1046195.1"/>
    <property type="molecule type" value="Genomic_DNA"/>
</dbReference>
<feature type="domain" description="Peptidase M24" evidence="1">
    <location>
        <begin position="138"/>
        <end position="339"/>
    </location>
</feature>
<evidence type="ECO:0000259" key="1">
    <source>
        <dbReference type="Pfam" id="PF00557"/>
    </source>
</evidence>
<name>A0ABS4CJI8_9ENTE</name>
<dbReference type="Pfam" id="PF00557">
    <property type="entry name" value="Peptidase_M24"/>
    <property type="match status" value="1"/>
</dbReference>
<dbReference type="SUPFAM" id="SSF55920">
    <property type="entry name" value="Creatinase/aminopeptidase"/>
    <property type="match status" value="1"/>
</dbReference>
<dbReference type="InterPro" id="IPR029149">
    <property type="entry name" value="Creatin/AminoP/Spt16_N"/>
</dbReference>
<gene>
    <name evidence="3" type="ORF">I6N96_07855</name>
</gene>
<evidence type="ECO:0000313" key="4">
    <source>
        <dbReference type="Proteomes" id="UP000673375"/>
    </source>
</evidence>
<dbReference type="InterPro" id="IPR000587">
    <property type="entry name" value="Creatinase_N"/>
</dbReference>
<organism evidence="3 4">
    <name type="scientific">Enterococcus larvae</name>
    <dbReference type="NCBI Taxonomy" id="2794352"/>
    <lineage>
        <taxon>Bacteria</taxon>
        <taxon>Bacillati</taxon>
        <taxon>Bacillota</taxon>
        <taxon>Bacilli</taxon>
        <taxon>Lactobacillales</taxon>
        <taxon>Enterococcaceae</taxon>
        <taxon>Enterococcus</taxon>
    </lineage>
</organism>
<dbReference type="GO" id="GO:0004177">
    <property type="term" value="F:aminopeptidase activity"/>
    <property type="evidence" value="ECO:0007669"/>
    <property type="project" value="UniProtKB-KW"/>
</dbReference>
<keyword evidence="3" id="KW-0378">Hydrolase</keyword>
<keyword evidence="3" id="KW-0031">Aminopeptidase</keyword>
<proteinExistence type="predicted"/>
<dbReference type="Gene3D" id="3.90.230.10">
    <property type="entry name" value="Creatinase/methionine aminopeptidase superfamily"/>
    <property type="match status" value="1"/>
</dbReference>
<dbReference type="Proteomes" id="UP000673375">
    <property type="component" value="Unassembled WGS sequence"/>
</dbReference>
<keyword evidence="4" id="KW-1185">Reference proteome</keyword>
<dbReference type="PANTHER" id="PTHR46112:SF3">
    <property type="entry name" value="AMINOPEPTIDASE YPDF"/>
    <property type="match status" value="1"/>
</dbReference>
<evidence type="ECO:0000313" key="3">
    <source>
        <dbReference type="EMBL" id="MBP1046195.1"/>
    </source>
</evidence>
<dbReference type="SUPFAM" id="SSF53092">
    <property type="entry name" value="Creatinase/prolidase N-terminal domain"/>
    <property type="match status" value="1"/>
</dbReference>
<dbReference type="PRINTS" id="PR00599">
    <property type="entry name" value="MAPEPTIDASE"/>
</dbReference>
<reference evidence="3 4" key="1">
    <citation type="submission" date="2020-12" db="EMBL/GenBank/DDBJ databases">
        <title>Vagococcus allomyrinae sp. nov. and Enterococcus lavae sp. nov., isolated from the larvae of Allomyrina dichotoma.</title>
        <authorList>
            <person name="Lee S.D."/>
        </authorList>
    </citation>
    <scope>NUCLEOTIDE SEQUENCE [LARGE SCALE GENOMIC DNA]</scope>
    <source>
        <strain evidence="3 4">BWM-S5</strain>
    </source>
</reference>
<keyword evidence="3" id="KW-0645">Protease</keyword>
<dbReference type="RefSeq" id="WP_209557011.1">
    <property type="nucleotide sequence ID" value="NZ_JAEDXU010000003.1"/>
</dbReference>
<dbReference type="PANTHER" id="PTHR46112">
    <property type="entry name" value="AMINOPEPTIDASE"/>
    <property type="match status" value="1"/>
</dbReference>
<dbReference type="CDD" id="cd01092">
    <property type="entry name" value="APP-like"/>
    <property type="match status" value="1"/>
</dbReference>
<dbReference type="InterPro" id="IPR050659">
    <property type="entry name" value="Peptidase_M24B"/>
</dbReference>
<evidence type="ECO:0000259" key="2">
    <source>
        <dbReference type="Pfam" id="PF01321"/>
    </source>
</evidence>